<dbReference type="AlphaFoldDB" id="A0A645GSB5"/>
<protein>
    <recommendedName>
        <fullName evidence="2">DUF3006 domain-containing protein</fullName>
    </recommendedName>
</protein>
<reference evidence="1" key="1">
    <citation type="submission" date="2019-08" db="EMBL/GenBank/DDBJ databases">
        <authorList>
            <person name="Kucharzyk K."/>
            <person name="Murdoch R.W."/>
            <person name="Higgins S."/>
            <person name="Loffler F."/>
        </authorList>
    </citation>
    <scope>NUCLEOTIDE SEQUENCE</scope>
</reference>
<evidence type="ECO:0008006" key="2">
    <source>
        <dbReference type="Google" id="ProtNLM"/>
    </source>
</evidence>
<sequence length="78" mass="9219">MRYIIIDRFEGDYAVCEDENKEIVSIERARMPAEAKEGDVLVIHEGEICLDIDETIKRKEHIRRLMDDLWVTETTESH</sequence>
<gene>
    <name evidence="1" type="ORF">SDC9_174320</name>
</gene>
<comment type="caution">
    <text evidence="1">The sequence shown here is derived from an EMBL/GenBank/DDBJ whole genome shotgun (WGS) entry which is preliminary data.</text>
</comment>
<dbReference type="InterPro" id="IPR021377">
    <property type="entry name" value="DUF3006"/>
</dbReference>
<dbReference type="Pfam" id="PF11213">
    <property type="entry name" value="DUF3006"/>
    <property type="match status" value="1"/>
</dbReference>
<evidence type="ECO:0000313" key="1">
    <source>
        <dbReference type="EMBL" id="MPN26894.1"/>
    </source>
</evidence>
<dbReference type="EMBL" id="VSSQ01076587">
    <property type="protein sequence ID" value="MPN26894.1"/>
    <property type="molecule type" value="Genomic_DNA"/>
</dbReference>
<proteinExistence type="predicted"/>
<name>A0A645GSB5_9ZZZZ</name>
<organism evidence="1">
    <name type="scientific">bioreactor metagenome</name>
    <dbReference type="NCBI Taxonomy" id="1076179"/>
    <lineage>
        <taxon>unclassified sequences</taxon>
        <taxon>metagenomes</taxon>
        <taxon>ecological metagenomes</taxon>
    </lineage>
</organism>
<accession>A0A645GSB5</accession>